<feature type="compositionally biased region" description="Basic and acidic residues" evidence="1">
    <location>
        <begin position="30"/>
        <end position="47"/>
    </location>
</feature>
<evidence type="ECO:0000313" key="3">
    <source>
        <dbReference type="Proteomes" id="UP000244496"/>
    </source>
</evidence>
<evidence type="ECO:0000256" key="1">
    <source>
        <dbReference type="SAM" id="MobiDB-lite"/>
    </source>
</evidence>
<feature type="compositionally biased region" description="Polar residues" evidence="1">
    <location>
        <begin position="1"/>
        <end position="13"/>
    </location>
</feature>
<sequence length="65" mass="6880">MSNKDNANTSRRSGNNTPGQTYQGGGGQMREGEKLQGDDPHFEDRTKKGSATKSGSPPPKTSDQG</sequence>
<evidence type="ECO:0000313" key="2">
    <source>
        <dbReference type="EMBL" id="AWB47705.1"/>
    </source>
</evidence>
<feature type="region of interest" description="Disordered" evidence="1">
    <location>
        <begin position="1"/>
        <end position="65"/>
    </location>
</feature>
<protein>
    <submittedName>
        <fullName evidence="2">Uncharacterized protein</fullName>
    </submittedName>
</protein>
<dbReference type="Proteomes" id="UP000244496">
    <property type="component" value="Chromosome"/>
</dbReference>
<dbReference type="KEGG" id="geh:HYN69_03590"/>
<gene>
    <name evidence="2" type="ORF">HYN69_03590</name>
</gene>
<feature type="compositionally biased region" description="Pro residues" evidence="1">
    <location>
        <begin position="56"/>
        <end position="65"/>
    </location>
</feature>
<dbReference type="RefSeq" id="WP_108434530.1">
    <property type="nucleotide sequence ID" value="NZ_CP028918.1"/>
</dbReference>
<name>A0A2S0UIU4_9RHOB</name>
<dbReference type="EMBL" id="CP028918">
    <property type="protein sequence ID" value="AWB47705.1"/>
    <property type="molecule type" value="Genomic_DNA"/>
</dbReference>
<reference evidence="2 3" key="1">
    <citation type="submission" date="2018-04" db="EMBL/GenBank/DDBJ databases">
        <title>Genome sequencing of Gemmobacter.</title>
        <authorList>
            <person name="Yi H."/>
            <person name="Baek M.-G."/>
        </authorList>
    </citation>
    <scope>NUCLEOTIDE SEQUENCE [LARGE SCALE GENOMIC DNA]</scope>
    <source>
        <strain evidence="2 3">HYN0069</strain>
    </source>
</reference>
<keyword evidence="3" id="KW-1185">Reference proteome</keyword>
<accession>A0A2S0UIU4</accession>
<dbReference type="AlphaFoldDB" id="A0A2S0UIU4"/>
<proteinExistence type="predicted"/>
<organism evidence="2 3">
    <name type="scientific">Paragemmobacter aquarius</name>
    <dbReference type="NCBI Taxonomy" id="2169400"/>
    <lineage>
        <taxon>Bacteria</taxon>
        <taxon>Pseudomonadati</taxon>
        <taxon>Pseudomonadota</taxon>
        <taxon>Alphaproteobacteria</taxon>
        <taxon>Rhodobacterales</taxon>
        <taxon>Paracoccaceae</taxon>
        <taxon>Paragemmobacter</taxon>
    </lineage>
</organism>